<dbReference type="EMBL" id="CAJNOC010000650">
    <property type="protein sequence ID" value="CAF0787552.1"/>
    <property type="molecule type" value="Genomic_DNA"/>
</dbReference>
<evidence type="ECO:0000256" key="4">
    <source>
        <dbReference type="ARBA" id="ARBA00022583"/>
    </source>
</evidence>
<dbReference type="InterPro" id="IPR001849">
    <property type="entry name" value="PH_domain"/>
</dbReference>
<feature type="region of interest" description="Disordered" evidence="8">
    <location>
        <begin position="715"/>
        <end position="751"/>
    </location>
</feature>
<dbReference type="SUPFAM" id="SSF50729">
    <property type="entry name" value="PH domain-like"/>
    <property type="match status" value="1"/>
</dbReference>
<dbReference type="InterPro" id="IPR036028">
    <property type="entry name" value="SH3-like_dom_sf"/>
</dbReference>
<feature type="domain" description="DH" evidence="12">
    <location>
        <begin position="1461"/>
        <end position="1644"/>
    </location>
</feature>
<dbReference type="InterPro" id="IPR000219">
    <property type="entry name" value="DH_dom"/>
</dbReference>
<comment type="subcellular location">
    <subcellularLocation>
        <location evidence="1">Cytoplasm</location>
    </subcellularLocation>
</comment>
<dbReference type="Gene3D" id="2.30.30.40">
    <property type="entry name" value="SH3 Domains"/>
    <property type="match status" value="4"/>
</dbReference>
<dbReference type="GO" id="GO:0035025">
    <property type="term" value="P:positive regulation of Rho protein signal transduction"/>
    <property type="evidence" value="ECO:0007669"/>
    <property type="project" value="TreeGrafter"/>
</dbReference>
<feature type="domain" description="EH" evidence="13">
    <location>
        <begin position="13"/>
        <end position="96"/>
    </location>
</feature>
<dbReference type="GO" id="GO:0005737">
    <property type="term" value="C:cytoplasm"/>
    <property type="evidence" value="ECO:0007669"/>
    <property type="project" value="UniProtKB-SubCell"/>
</dbReference>
<dbReference type="GO" id="GO:0005509">
    <property type="term" value="F:calcium ion binding"/>
    <property type="evidence" value="ECO:0007669"/>
    <property type="project" value="InterPro"/>
</dbReference>
<dbReference type="Pfam" id="PF00018">
    <property type="entry name" value="SH3_1"/>
    <property type="match status" value="1"/>
</dbReference>
<evidence type="ECO:0000259" key="12">
    <source>
        <dbReference type="PROSITE" id="PS50010"/>
    </source>
</evidence>
<dbReference type="InterPro" id="IPR000261">
    <property type="entry name" value="EH_dom"/>
</dbReference>
<dbReference type="Gene3D" id="2.60.40.150">
    <property type="entry name" value="C2 domain"/>
    <property type="match status" value="1"/>
</dbReference>
<evidence type="ECO:0000256" key="6">
    <source>
        <dbReference type="PROSITE-ProRule" id="PRU00192"/>
    </source>
</evidence>
<evidence type="ECO:0000259" key="13">
    <source>
        <dbReference type="PROSITE" id="PS50031"/>
    </source>
</evidence>
<keyword evidence="2 6" id="KW-0728">SH3 domain</keyword>
<evidence type="ECO:0000259" key="9">
    <source>
        <dbReference type="PROSITE" id="PS50002"/>
    </source>
</evidence>
<feature type="domain" description="EF-hand" evidence="14">
    <location>
        <begin position="269"/>
        <end position="304"/>
    </location>
</feature>
<dbReference type="InterPro" id="IPR002048">
    <property type="entry name" value="EF_hand_dom"/>
</dbReference>
<organism evidence="15 16">
    <name type="scientific">Brachionus calyciflorus</name>
    <dbReference type="NCBI Taxonomy" id="104777"/>
    <lineage>
        <taxon>Eukaryota</taxon>
        <taxon>Metazoa</taxon>
        <taxon>Spiralia</taxon>
        <taxon>Gnathifera</taxon>
        <taxon>Rotifera</taxon>
        <taxon>Eurotatoria</taxon>
        <taxon>Monogononta</taxon>
        <taxon>Pseudotrocha</taxon>
        <taxon>Ploima</taxon>
        <taxon>Brachionidae</taxon>
        <taxon>Brachionus</taxon>
    </lineage>
</organism>
<comment type="caution">
    <text evidence="15">The sequence shown here is derived from an EMBL/GenBank/DDBJ whole genome shotgun (WGS) entry which is preliminary data.</text>
</comment>
<feature type="domain" description="SH3" evidence="9">
    <location>
        <begin position="940"/>
        <end position="1001"/>
    </location>
</feature>
<feature type="domain" description="SH3" evidence="9">
    <location>
        <begin position="1309"/>
        <end position="1367"/>
    </location>
</feature>
<dbReference type="Pfam" id="PF12763">
    <property type="entry name" value="EH"/>
    <property type="match status" value="2"/>
</dbReference>
<dbReference type="InterPro" id="IPR035892">
    <property type="entry name" value="C2_domain_sf"/>
</dbReference>
<dbReference type="CDD" id="cd00160">
    <property type="entry name" value="RhoGEF"/>
    <property type="match status" value="1"/>
</dbReference>
<evidence type="ECO:0000259" key="14">
    <source>
        <dbReference type="PROSITE" id="PS50222"/>
    </source>
</evidence>
<dbReference type="PANTHER" id="PTHR46006">
    <property type="entry name" value="RHO GUANINE NUCLEOTIDE EXCHANGE FACTOR AT 64C, ISOFORM A"/>
    <property type="match status" value="1"/>
</dbReference>
<feature type="compositionally biased region" description="Polar residues" evidence="8">
    <location>
        <begin position="1232"/>
        <end position="1275"/>
    </location>
</feature>
<feature type="region of interest" description="Disordered" evidence="8">
    <location>
        <begin position="651"/>
        <end position="701"/>
    </location>
</feature>
<dbReference type="InterPro" id="IPR011993">
    <property type="entry name" value="PH-like_dom_sf"/>
</dbReference>
<feature type="domain" description="EF-hand" evidence="14">
    <location>
        <begin position="46"/>
        <end position="81"/>
    </location>
</feature>
<dbReference type="PROSITE" id="PS50003">
    <property type="entry name" value="PH_DOMAIN"/>
    <property type="match status" value="1"/>
</dbReference>
<keyword evidence="5" id="KW-0106">Calcium</keyword>
<dbReference type="Gene3D" id="1.10.238.10">
    <property type="entry name" value="EF-hand"/>
    <property type="match status" value="2"/>
</dbReference>
<evidence type="ECO:0000313" key="15">
    <source>
        <dbReference type="EMBL" id="CAF0787552.1"/>
    </source>
</evidence>
<evidence type="ECO:0000256" key="8">
    <source>
        <dbReference type="SAM" id="MobiDB-lite"/>
    </source>
</evidence>
<dbReference type="InterPro" id="IPR018247">
    <property type="entry name" value="EF_Hand_1_Ca_BS"/>
</dbReference>
<protein>
    <recommendedName>
        <fullName evidence="17">Intersectin-1</fullName>
    </recommendedName>
</protein>
<dbReference type="PROSITE" id="PS50004">
    <property type="entry name" value="C2"/>
    <property type="match status" value="1"/>
</dbReference>
<dbReference type="CDD" id="cd22249">
    <property type="entry name" value="UDM1_RNF168_RNF169-like"/>
    <property type="match status" value="1"/>
</dbReference>
<keyword evidence="7" id="KW-0175">Coiled coil</keyword>
<feature type="compositionally biased region" description="Low complexity" evidence="8">
    <location>
        <begin position="1203"/>
        <end position="1225"/>
    </location>
</feature>
<dbReference type="SMART" id="SM00054">
    <property type="entry name" value="EFh"/>
    <property type="match status" value="2"/>
</dbReference>
<keyword evidence="4" id="KW-0254">Endocytosis</keyword>
<dbReference type="CDD" id="cd00052">
    <property type="entry name" value="EH"/>
    <property type="match status" value="2"/>
</dbReference>
<proteinExistence type="predicted"/>
<feature type="domain" description="SH3" evidence="9">
    <location>
        <begin position="1045"/>
        <end position="1112"/>
    </location>
</feature>
<dbReference type="InterPro" id="IPR011992">
    <property type="entry name" value="EF-hand-dom_pair"/>
</dbReference>
<feature type="compositionally biased region" description="Low complexity" evidence="8">
    <location>
        <begin position="914"/>
        <end position="926"/>
    </location>
</feature>
<dbReference type="SMART" id="SM00239">
    <property type="entry name" value="C2"/>
    <property type="match status" value="1"/>
</dbReference>
<dbReference type="SUPFAM" id="SSF48065">
    <property type="entry name" value="DBL homology domain (DH-domain)"/>
    <property type="match status" value="1"/>
</dbReference>
<keyword evidence="16" id="KW-1185">Reference proteome</keyword>
<dbReference type="SUPFAM" id="SSF50044">
    <property type="entry name" value="SH3-domain"/>
    <property type="match status" value="4"/>
</dbReference>
<dbReference type="PROSITE" id="PS50010">
    <property type="entry name" value="DH_2"/>
    <property type="match status" value="1"/>
</dbReference>
<evidence type="ECO:0008006" key="17">
    <source>
        <dbReference type="Google" id="ProtNLM"/>
    </source>
</evidence>
<dbReference type="SUPFAM" id="SSF47473">
    <property type="entry name" value="EF-hand"/>
    <property type="match status" value="2"/>
</dbReference>
<evidence type="ECO:0000259" key="10">
    <source>
        <dbReference type="PROSITE" id="PS50003"/>
    </source>
</evidence>
<dbReference type="GO" id="GO:0006897">
    <property type="term" value="P:endocytosis"/>
    <property type="evidence" value="ECO:0007669"/>
    <property type="project" value="UniProtKB-KW"/>
</dbReference>
<dbReference type="SMART" id="SM00325">
    <property type="entry name" value="RhoGEF"/>
    <property type="match status" value="1"/>
</dbReference>
<evidence type="ECO:0000256" key="5">
    <source>
        <dbReference type="ARBA" id="ARBA00022837"/>
    </source>
</evidence>
<dbReference type="InterPro" id="IPR001452">
    <property type="entry name" value="SH3_domain"/>
</dbReference>
<dbReference type="PROSITE" id="PS50002">
    <property type="entry name" value="SH3"/>
    <property type="match status" value="3"/>
</dbReference>
<feature type="compositionally biased region" description="Polar residues" evidence="8">
    <location>
        <begin position="651"/>
        <end position="698"/>
    </location>
</feature>
<dbReference type="Pfam" id="PF00168">
    <property type="entry name" value="C2"/>
    <property type="match status" value="1"/>
</dbReference>
<feature type="domain" description="EH" evidence="13">
    <location>
        <begin position="236"/>
        <end position="325"/>
    </location>
</feature>
<sequence length="1939" mass="217910">MDNPDLWKITPEERLKHNSTFSQLSPLSGSLLTGEQAKAFFLKSGLPTPVLGQIWTLADLNKDGSLDKKEFSIACFLIKKVLTSPQGASILPSVCPKLLQMEPTQITATPPLATPLNTPLIPIGTTPLFQPTFPNPLITTQIPISGISLAPTPTPMPSIIPTPLPTIPTASAPAFTPLATGFTSPPPVTNTAAAITAQSNQSGAIFTPLAAVNPNFYNRNLSFRLPNPLAPIPSTSRAKYGQIFQSTDTGSTGFLTGQQAKNLLVQTGLPQAVLVQVWNLADYDKDGKLSYEEFIIAMHLCDFAKAGNILPSSLPVELQPQRSRASSAVIPNTTLSPEVMNNSGSESSPTLANKNFAHSFEDKRKENYDRGNAVLEAKRQALREQEEREKREREEKERIEFEKRQKLKEEQEKRRLAEMEKQLERQRLIDMQREEERRKAIEQREKARNELIRQQRIEWEKQKKIELENQKAKLQEQLSISKAKDKNLEFDMQTMNEKILTYKTKINDNQTNLIDLNNKLDSTRKINSQKQTQLEAAEREMKEFSQKLARLAQEKYHLNEEMKNLNQDSALIEEYNREASLLKSKEMAVLQLKNELSNLEMQISAARTQLEVVKHELEVTKTDENELIKENERLSKLIELKKNSLATVTSPKQTAIPSSATTGSLNKINNTMPTNKTTSSSSLFKQNQFESNSRSGTPKDNYEAMKDEIFKIQQTTTTSNKSQPTSPVNNFDPFSPGPTVTSSKTETTPATGNFNVDWTSAFDQQNESTNGFGVDHDPFTSFNENKQDTSKVDPFASFTAVQSQTNTNNNTNFDDIWSSNNNQPVKTSNAAFETAFGDFPTSPSVNNGFGTDDNWASNAFTNQTSPSKNTNTNSSFNNTNTADWAAFNVDETSKPSIKNTIDYFNTNLKMQSPVVPSHSSVKSNSSENIKRQASLQSPTANWIKFKALYTFEAQREDELTIREGDIVNVDLSYKTDEGWLFGELKGKNGVFPASFTAKLSDLDAIQEESFANFSTQSAPTSAPVFNNDFVQPAQQQVIPNQLVTNIKNYYISIYSYLSNETGDLNFREFEIINVISQNEDWLTGQIVGSGIDASNPLRSGIFPANFVIKFNLPIEYIGKYTISMAIEPYVAQNNGELSLDPGQNQLVAIKKISPDGKWSFGESFDSNNQMQRGWFPVSAATALIDAGAPPIYSPAKTLTQSPSNNNIELKGNNNNNNDSSLSLNQSPPPPQAQKSLFNSAHTSFDNNNLQESRQSSIQAFSTPTNTPSGISPSSVNTIESNQVKITTSVVEEQKPVEAQSVSTSELPNVVIDRVVALYDFNPQTPEAIGFPKDAVINILEKSGDWWLGEYNGKIGILPYNYVQSLSQPAKVIQRENTNSFLKANRSVSLQNLSNLNRQSISSSSRKLSAIIFEAESLPDEDINAYINSDFESVLDENISLSDDTASLGAVSQTDLSGKNKMRVNVVNEILQTEKNYVRNLKLIVEKYKIPLEQRRFLSPIELDNLFVNIDEIISLNVKFYNSLSKRIEEAKQYDQNPKIGQCLLEYLPRMQVYVKFVSSKRINEDALYEKIRSSPEYTTLFATNGDTTEFLLKKLLLLPMQRLTQYSLLIDKLIKYSSDSDEDYQNLKIASKLIVDLIKSINNEVGKKDDLEKLEWLDEHINVKGIGFKFKSSTNMMGPRKLYYYGPLVKVSGKELYAFLFNDTLVITESNETLQSEVFKAKSNGKTLQYQLYKQPVLLDNINVVQAKHNTTTLDCSFQIIIGEKEYTFKTTNPTLRNEWVKQLQKAIDIFKQKKRGLIQSISATNLSQKTAIGRFLLLVMEAQDLMLEPSNERSVFCEASMGVQKFNTQPINSANPKWNTSMQFQIYDLNKDVINVMVYDKKIYKPNIFLGKTELKIFQIYREQMKDNQENNPIIRMFRMSNVPNGKIMLKMSISLYN</sequence>
<dbReference type="GO" id="GO:0005085">
    <property type="term" value="F:guanyl-nucleotide exchange factor activity"/>
    <property type="evidence" value="ECO:0007669"/>
    <property type="project" value="InterPro"/>
</dbReference>
<dbReference type="PROSITE" id="PS50222">
    <property type="entry name" value="EF_HAND_2"/>
    <property type="match status" value="2"/>
</dbReference>
<dbReference type="InterPro" id="IPR035899">
    <property type="entry name" value="DBL_dom_sf"/>
</dbReference>
<evidence type="ECO:0000259" key="11">
    <source>
        <dbReference type="PROSITE" id="PS50004"/>
    </source>
</evidence>
<keyword evidence="3" id="KW-0963">Cytoplasm</keyword>
<feature type="region of interest" description="Disordered" evidence="8">
    <location>
        <begin position="914"/>
        <end position="933"/>
    </location>
</feature>
<dbReference type="Pfam" id="PF00621">
    <property type="entry name" value="RhoGEF"/>
    <property type="match status" value="1"/>
</dbReference>
<dbReference type="Pfam" id="PF14604">
    <property type="entry name" value="SH3_9"/>
    <property type="match status" value="1"/>
</dbReference>
<feature type="coiled-coil region" evidence="7">
    <location>
        <begin position="520"/>
        <end position="616"/>
    </location>
</feature>
<evidence type="ECO:0000313" key="16">
    <source>
        <dbReference type="Proteomes" id="UP000663879"/>
    </source>
</evidence>
<name>A0A813RVW5_9BILA</name>
<dbReference type="Pfam" id="PF16652">
    <property type="entry name" value="PH_13"/>
    <property type="match status" value="1"/>
</dbReference>
<evidence type="ECO:0000256" key="7">
    <source>
        <dbReference type="SAM" id="Coils"/>
    </source>
</evidence>
<dbReference type="InterPro" id="IPR000008">
    <property type="entry name" value="C2_dom"/>
</dbReference>
<dbReference type="PROSITE" id="PS00018">
    <property type="entry name" value="EF_HAND_1"/>
    <property type="match status" value="2"/>
</dbReference>
<dbReference type="SMART" id="SM00233">
    <property type="entry name" value="PH"/>
    <property type="match status" value="1"/>
</dbReference>
<feature type="domain" description="C2" evidence="11">
    <location>
        <begin position="1795"/>
        <end position="1912"/>
    </location>
</feature>
<feature type="coiled-coil region" evidence="7">
    <location>
        <begin position="365"/>
        <end position="484"/>
    </location>
</feature>
<dbReference type="PANTHER" id="PTHR46006:SF6">
    <property type="entry name" value="INTERSECTIN-2 ISOFORM X1"/>
    <property type="match status" value="1"/>
</dbReference>
<dbReference type="Gene3D" id="1.20.900.10">
    <property type="entry name" value="Dbl homology (DH) domain"/>
    <property type="match status" value="1"/>
</dbReference>
<feature type="compositionally biased region" description="Polar residues" evidence="8">
    <location>
        <begin position="738"/>
        <end position="751"/>
    </location>
</feature>
<evidence type="ECO:0000256" key="3">
    <source>
        <dbReference type="ARBA" id="ARBA00022490"/>
    </source>
</evidence>
<dbReference type="Gene3D" id="2.30.29.30">
    <property type="entry name" value="Pleckstrin-homology domain (PH domain)/Phosphotyrosine-binding domain (PTB)"/>
    <property type="match status" value="1"/>
</dbReference>
<reference evidence="15" key="1">
    <citation type="submission" date="2021-02" db="EMBL/GenBank/DDBJ databases">
        <authorList>
            <person name="Nowell W R."/>
        </authorList>
    </citation>
    <scope>NUCLEOTIDE SEQUENCE</scope>
    <source>
        <strain evidence="15">Ploen Becks lab</strain>
    </source>
</reference>
<dbReference type="SMART" id="SM00027">
    <property type="entry name" value="EH"/>
    <property type="match status" value="2"/>
</dbReference>
<evidence type="ECO:0000256" key="2">
    <source>
        <dbReference type="ARBA" id="ARBA00022443"/>
    </source>
</evidence>
<dbReference type="SMART" id="SM00326">
    <property type="entry name" value="SH3"/>
    <property type="match status" value="4"/>
</dbReference>
<feature type="compositionally biased region" description="Polar residues" evidence="8">
    <location>
        <begin position="715"/>
        <end position="729"/>
    </location>
</feature>
<dbReference type="Proteomes" id="UP000663879">
    <property type="component" value="Unassembled WGS sequence"/>
</dbReference>
<feature type="region of interest" description="Disordered" evidence="8">
    <location>
        <begin position="1194"/>
        <end position="1275"/>
    </location>
</feature>
<dbReference type="InterPro" id="IPR051480">
    <property type="entry name" value="Endocytic_GEF_Adapter"/>
</dbReference>
<feature type="domain" description="PH" evidence="10">
    <location>
        <begin position="1681"/>
        <end position="1789"/>
    </location>
</feature>
<dbReference type="OrthoDB" id="2015333at2759"/>
<dbReference type="SUPFAM" id="SSF49562">
    <property type="entry name" value="C2 domain (Calcium/lipid-binding domain, CaLB)"/>
    <property type="match status" value="1"/>
</dbReference>
<dbReference type="PROSITE" id="PS50031">
    <property type="entry name" value="EH"/>
    <property type="match status" value="2"/>
</dbReference>
<gene>
    <name evidence="15" type="ORF">OXX778_LOCUS5797</name>
</gene>
<evidence type="ECO:0000256" key="1">
    <source>
        <dbReference type="ARBA" id="ARBA00004496"/>
    </source>
</evidence>
<accession>A0A813RVW5</accession>